<dbReference type="AlphaFoldDB" id="A0A0L0F9Q3"/>
<proteinExistence type="inferred from homology"/>
<comment type="subcellular location">
    <subcellularLocation>
        <location evidence="1">Membrane</location>
        <topology evidence="1">Multi-pass membrane protein</topology>
    </subcellularLocation>
</comment>
<keyword evidence="6 7" id="KW-0012">Acyltransferase</keyword>
<dbReference type="eggNOG" id="KOG1312">
    <property type="taxonomic scope" value="Eukaryota"/>
</dbReference>
<dbReference type="OrthoDB" id="9909019at2759"/>
<evidence type="ECO:0000313" key="9">
    <source>
        <dbReference type="EMBL" id="KNC73266.1"/>
    </source>
</evidence>
<sequence length="78" mass="8817">ATCTTCCIAKPPRAKHCRFCNRCVAQYDHHCFWTNNCVGQRNTRVFFALVTLGLVALYLYNQVLAAFVFASRPVPYVG</sequence>
<evidence type="ECO:0000256" key="6">
    <source>
        <dbReference type="ARBA" id="ARBA00023315"/>
    </source>
</evidence>
<dbReference type="Pfam" id="PF01529">
    <property type="entry name" value="DHHC"/>
    <property type="match status" value="1"/>
</dbReference>
<keyword evidence="5 7" id="KW-0472">Membrane</keyword>
<organism evidence="9 10">
    <name type="scientific">Sphaeroforma arctica JP610</name>
    <dbReference type="NCBI Taxonomy" id="667725"/>
    <lineage>
        <taxon>Eukaryota</taxon>
        <taxon>Ichthyosporea</taxon>
        <taxon>Ichthyophonida</taxon>
        <taxon>Sphaeroforma</taxon>
    </lineage>
</organism>
<evidence type="ECO:0000256" key="2">
    <source>
        <dbReference type="ARBA" id="ARBA00022679"/>
    </source>
</evidence>
<dbReference type="GO" id="GO:0005783">
    <property type="term" value="C:endoplasmic reticulum"/>
    <property type="evidence" value="ECO:0007669"/>
    <property type="project" value="TreeGrafter"/>
</dbReference>
<dbReference type="InterPro" id="IPR039859">
    <property type="entry name" value="PFA4/ZDH16/20/ERF2-like"/>
</dbReference>
<feature type="domain" description="Palmitoyltransferase DHHC" evidence="8">
    <location>
        <begin position="2"/>
        <end position="64"/>
    </location>
</feature>
<feature type="non-terminal residue" evidence="9">
    <location>
        <position position="1"/>
    </location>
</feature>
<dbReference type="EC" id="2.3.1.225" evidence="7"/>
<gene>
    <name evidence="9" type="ORF">SARC_14174</name>
</gene>
<keyword evidence="2 7" id="KW-0808">Transferase</keyword>
<keyword evidence="10" id="KW-1185">Reference proteome</keyword>
<keyword evidence="4 7" id="KW-1133">Transmembrane helix</keyword>
<dbReference type="EMBL" id="KQ245844">
    <property type="protein sequence ID" value="KNC73266.1"/>
    <property type="molecule type" value="Genomic_DNA"/>
</dbReference>
<keyword evidence="3 7" id="KW-0812">Transmembrane</keyword>
<name>A0A0L0F9Q3_9EUKA</name>
<comment type="similarity">
    <text evidence="7">Belongs to the DHHC palmitoyltransferase family.</text>
</comment>
<evidence type="ECO:0000256" key="7">
    <source>
        <dbReference type="RuleBase" id="RU079119"/>
    </source>
</evidence>
<feature type="transmembrane region" description="Helical" evidence="7">
    <location>
        <begin position="45"/>
        <end position="70"/>
    </location>
</feature>
<comment type="caution">
    <text evidence="7">Lacks conserved residue(s) required for the propagation of feature annotation.</text>
</comment>
<accession>A0A0L0F9Q3</accession>
<dbReference type="GO" id="GO:0005794">
    <property type="term" value="C:Golgi apparatus"/>
    <property type="evidence" value="ECO:0007669"/>
    <property type="project" value="TreeGrafter"/>
</dbReference>
<comment type="catalytic activity">
    <reaction evidence="7">
        <text>L-cysteinyl-[protein] + hexadecanoyl-CoA = S-hexadecanoyl-L-cysteinyl-[protein] + CoA</text>
        <dbReference type="Rhea" id="RHEA:36683"/>
        <dbReference type="Rhea" id="RHEA-COMP:10131"/>
        <dbReference type="Rhea" id="RHEA-COMP:11032"/>
        <dbReference type="ChEBI" id="CHEBI:29950"/>
        <dbReference type="ChEBI" id="CHEBI:57287"/>
        <dbReference type="ChEBI" id="CHEBI:57379"/>
        <dbReference type="ChEBI" id="CHEBI:74151"/>
        <dbReference type="EC" id="2.3.1.225"/>
    </reaction>
</comment>
<evidence type="ECO:0000256" key="5">
    <source>
        <dbReference type="ARBA" id="ARBA00023136"/>
    </source>
</evidence>
<evidence type="ECO:0000256" key="3">
    <source>
        <dbReference type="ARBA" id="ARBA00022692"/>
    </source>
</evidence>
<evidence type="ECO:0000256" key="1">
    <source>
        <dbReference type="ARBA" id="ARBA00004141"/>
    </source>
</evidence>
<reference evidence="9 10" key="1">
    <citation type="submission" date="2011-02" db="EMBL/GenBank/DDBJ databases">
        <title>The Genome Sequence of Sphaeroforma arctica JP610.</title>
        <authorList>
            <consortium name="The Broad Institute Genome Sequencing Platform"/>
            <person name="Russ C."/>
            <person name="Cuomo C."/>
            <person name="Young S.K."/>
            <person name="Zeng Q."/>
            <person name="Gargeya S."/>
            <person name="Alvarado L."/>
            <person name="Berlin A."/>
            <person name="Chapman S.B."/>
            <person name="Chen Z."/>
            <person name="Freedman E."/>
            <person name="Gellesch M."/>
            <person name="Goldberg J."/>
            <person name="Griggs A."/>
            <person name="Gujja S."/>
            <person name="Heilman E."/>
            <person name="Heiman D."/>
            <person name="Howarth C."/>
            <person name="Mehta T."/>
            <person name="Neiman D."/>
            <person name="Pearson M."/>
            <person name="Roberts A."/>
            <person name="Saif S."/>
            <person name="Shea T."/>
            <person name="Shenoy N."/>
            <person name="Sisk P."/>
            <person name="Stolte C."/>
            <person name="Sykes S."/>
            <person name="White J."/>
            <person name="Yandava C."/>
            <person name="Burger G."/>
            <person name="Gray M.W."/>
            <person name="Holland P.W.H."/>
            <person name="King N."/>
            <person name="Lang F.B.F."/>
            <person name="Roger A.J."/>
            <person name="Ruiz-Trillo I."/>
            <person name="Haas B."/>
            <person name="Nusbaum C."/>
            <person name="Birren B."/>
        </authorList>
    </citation>
    <scope>NUCLEOTIDE SEQUENCE [LARGE SCALE GENOMIC DNA]</scope>
    <source>
        <strain evidence="9 10">JP610</strain>
    </source>
</reference>
<dbReference type="PANTHER" id="PTHR22883">
    <property type="entry name" value="ZINC FINGER DHHC DOMAIN CONTAINING PROTEIN"/>
    <property type="match status" value="1"/>
</dbReference>
<protein>
    <recommendedName>
        <fullName evidence="7">Palmitoyltransferase</fullName>
        <ecNumber evidence="7">2.3.1.225</ecNumber>
    </recommendedName>
</protein>
<evidence type="ECO:0000259" key="8">
    <source>
        <dbReference type="Pfam" id="PF01529"/>
    </source>
</evidence>
<dbReference type="InterPro" id="IPR001594">
    <property type="entry name" value="Palmitoyltrfase_DHHC"/>
</dbReference>
<dbReference type="Proteomes" id="UP000054560">
    <property type="component" value="Unassembled WGS sequence"/>
</dbReference>
<dbReference type="STRING" id="667725.A0A0L0F9Q3"/>
<evidence type="ECO:0000256" key="4">
    <source>
        <dbReference type="ARBA" id="ARBA00022989"/>
    </source>
</evidence>
<dbReference type="RefSeq" id="XP_014147168.1">
    <property type="nucleotide sequence ID" value="XM_014291693.1"/>
</dbReference>
<dbReference type="GO" id="GO:0006612">
    <property type="term" value="P:protein targeting to membrane"/>
    <property type="evidence" value="ECO:0007669"/>
    <property type="project" value="TreeGrafter"/>
</dbReference>
<comment type="domain">
    <text evidence="7">The DHHC domain is required for palmitoyltransferase activity.</text>
</comment>
<dbReference type="GeneID" id="25914678"/>
<dbReference type="GO" id="GO:0016020">
    <property type="term" value="C:membrane"/>
    <property type="evidence" value="ECO:0007669"/>
    <property type="project" value="UniProtKB-SubCell"/>
</dbReference>
<dbReference type="PROSITE" id="PS50216">
    <property type="entry name" value="DHHC"/>
    <property type="match status" value="1"/>
</dbReference>
<evidence type="ECO:0000313" key="10">
    <source>
        <dbReference type="Proteomes" id="UP000054560"/>
    </source>
</evidence>
<dbReference type="GO" id="GO:0019706">
    <property type="term" value="F:protein-cysteine S-palmitoyltransferase activity"/>
    <property type="evidence" value="ECO:0007669"/>
    <property type="project" value="UniProtKB-EC"/>
</dbReference>